<dbReference type="SUPFAM" id="SSF51735">
    <property type="entry name" value="NAD(P)-binding Rossmann-fold domains"/>
    <property type="match status" value="1"/>
</dbReference>
<dbReference type="InterPro" id="IPR028939">
    <property type="entry name" value="P5C_Rdtase_cat_N"/>
</dbReference>
<sequence>MSVPLPTVCFIGAGNMGSAIISGIEASDNPPSIRICEPYAPTAQKHKDAGRSVFDNAKDTIPTSGPAIVVLAVKPQMIAGCAE</sequence>
<feature type="non-terminal residue" evidence="2">
    <location>
        <position position="1"/>
    </location>
</feature>
<gene>
    <name evidence="2" type="ORF">KIPB_014126</name>
</gene>
<reference evidence="2 3" key="1">
    <citation type="journal article" date="2018" name="PLoS ONE">
        <title>The draft genome of Kipferlia bialata reveals reductive genome evolution in fornicate parasites.</title>
        <authorList>
            <person name="Tanifuji G."/>
            <person name="Takabayashi S."/>
            <person name="Kume K."/>
            <person name="Takagi M."/>
            <person name="Nakayama T."/>
            <person name="Kamikawa R."/>
            <person name="Inagaki Y."/>
            <person name="Hashimoto T."/>
        </authorList>
    </citation>
    <scope>NUCLEOTIDE SEQUENCE [LARGE SCALE GENOMIC DNA]</scope>
    <source>
        <strain evidence="2">NY0173</strain>
    </source>
</reference>
<feature type="domain" description="Pyrroline-5-carboxylate reductase catalytic N-terminal" evidence="1">
    <location>
        <begin position="7"/>
        <end position="80"/>
    </location>
</feature>
<name>A0A9K3DBW5_9EUKA</name>
<dbReference type="EMBL" id="BDIP01007082">
    <property type="protein sequence ID" value="GIQ91058.1"/>
    <property type="molecule type" value="Genomic_DNA"/>
</dbReference>
<dbReference type="OrthoDB" id="10263291at2759"/>
<dbReference type="Proteomes" id="UP000265618">
    <property type="component" value="Unassembled WGS sequence"/>
</dbReference>
<proteinExistence type="predicted"/>
<keyword evidence="3" id="KW-1185">Reference proteome</keyword>
<protein>
    <recommendedName>
        <fullName evidence="1">Pyrroline-5-carboxylate reductase catalytic N-terminal domain-containing protein</fullName>
    </recommendedName>
</protein>
<organism evidence="2 3">
    <name type="scientific">Kipferlia bialata</name>
    <dbReference type="NCBI Taxonomy" id="797122"/>
    <lineage>
        <taxon>Eukaryota</taxon>
        <taxon>Metamonada</taxon>
        <taxon>Carpediemonas-like organisms</taxon>
        <taxon>Kipferlia</taxon>
    </lineage>
</organism>
<dbReference type="InterPro" id="IPR036291">
    <property type="entry name" value="NAD(P)-bd_dom_sf"/>
</dbReference>
<evidence type="ECO:0000313" key="3">
    <source>
        <dbReference type="Proteomes" id="UP000265618"/>
    </source>
</evidence>
<dbReference type="Gene3D" id="3.40.50.720">
    <property type="entry name" value="NAD(P)-binding Rossmann-like Domain"/>
    <property type="match status" value="1"/>
</dbReference>
<accession>A0A9K3DBW5</accession>
<comment type="caution">
    <text evidence="2">The sequence shown here is derived from an EMBL/GenBank/DDBJ whole genome shotgun (WGS) entry which is preliminary data.</text>
</comment>
<dbReference type="Pfam" id="PF03807">
    <property type="entry name" value="F420_oxidored"/>
    <property type="match status" value="1"/>
</dbReference>
<dbReference type="AlphaFoldDB" id="A0A9K3DBW5"/>
<evidence type="ECO:0000313" key="2">
    <source>
        <dbReference type="EMBL" id="GIQ91058.1"/>
    </source>
</evidence>
<evidence type="ECO:0000259" key="1">
    <source>
        <dbReference type="Pfam" id="PF03807"/>
    </source>
</evidence>